<dbReference type="EMBL" id="HACG01008240">
    <property type="protein sequence ID" value="CEK55105.1"/>
    <property type="molecule type" value="Transcribed_RNA"/>
</dbReference>
<accession>A0A0B6YHW3</accession>
<evidence type="ECO:0000313" key="1">
    <source>
        <dbReference type="EMBL" id="CEK55105.1"/>
    </source>
</evidence>
<sequence length="73" mass="8374">KGSSIQRIKKLLKQEELPFHFKNHKSNTSLVSDNSDINVLSKTIKTRRKRWAPSVKRVKLSQLVGMMSEIGQP</sequence>
<feature type="non-terminal residue" evidence="1">
    <location>
        <position position="1"/>
    </location>
</feature>
<name>A0A0B6YHW3_9EUPU</name>
<reference evidence="1" key="1">
    <citation type="submission" date="2014-12" db="EMBL/GenBank/DDBJ databases">
        <title>Insight into the proteome of Arion vulgaris.</title>
        <authorList>
            <person name="Aradska J."/>
            <person name="Bulat T."/>
            <person name="Smidak R."/>
            <person name="Sarate P."/>
            <person name="Gangsoo J."/>
            <person name="Sialana F."/>
            <person name="Bilban M."/>
            <person name="Lubec G."/>
        </authorList>
    </citation>
    <scope>NUCLEOTIDE SEQUENCE</scope>
    <source>
        <tissue evidence="1">Skin</tissue>
    </source>
</reference>
<gene>
    <name evidence="1" type="primary">ORF24380</name>
</gene>
<dbReference type="AlphaFoldDB" id="A0A0B6YHW3"/>
<organism evidence="1">
    <name type="scientific">Arion vulgaris</name>
    <dbReference type="NCBI Taxonomy" id="1028688"/>
    <lineage>
        <taxon>Eukaryota</taxon>
        <taxon>Metazoa</taxon>
        <taxon>Spiralia</taxon>
        <taxon>Lophotrochozoa</taxon>
        <taxon>Mollusca</taxon>
        <taxon>Gastropoda</taxon>
        <taxon>Heterobranchia</taxon>
        <taxon>Euthyneura</taxon>
        <taxon>Panpulmonata</taxon>
        <taxon>Eupulmonata</taxon>
        <taxon>Stylommatophora</taxon>
        <taxon>Helicina</taxon>
        <taxon>Arionoidea</taxon>
        <taxon>Arionidae</taxon>
        <taxon>Arion</taxon>
    </lineage>
</organism>
<feature type="non-terminal residue" evidence="1">
    <location>
        <position position="73"/>
    </location>
</feature>
<protein>
    <submittedName>
        <fullName evidence="1">Uncharacterized protein</fullName>
    </submittedName>
</protein>
<proteinExistence type="predicted"/>